<name>A0AAW0ZEL1_9HYME</name>
<evidence type="ECO:0000256" key="1">
    <source>
        <dbReference type="SAM" id="Phobius"/>
    </source>
</evidence>
<keyword evidence="1" id="KW-0812">Transmembrane</keyword>
<sequence>MVRFKWPFNKIQMQRMILLTIISMISYGILKDHMKYEKEVAEYMNSLEYRQAIEASNEHRQRLKSQQQLFCDNINGSSGEIKTRVEDKIK</sequence>
<dbReference type="Proteomes" id="UP001432146">
    <property type="component" value="Unassembled WGS sequence"/>
</dbReference>
<keyword evidence="1" id="KW-0472">Membrane</keyword>
<gene>
    <name evidence="2" type="ORF">QLX08_009804</name>
</gene>
<feature type="transmembrane region" description="Helical" evidence="1">
    <location>
        <begin position="12"/>
        <end position="30"/>
    </location>
</feature>
<evidence type="ECO:0000313" key="3">
    <source>
        <dbReference type="Proteomes" id="UP001432146"/>
    </source>
</evidence>
<protein>
    <submittedName>
        <fullName evidence="2">Uncharacterized protein</fullName>
    </submittedName>
</protein>
<comment type="caution">
    <text evidence="2">The sequence shown here is derived from an EMBL/GenBank/DDBJ whole genome shotgun (WGS) entry which is preliminary data.</text>
</comment>
<keyword evidence="3" id="KW-1185">Reference proteome</keyword>
<evidence type="ECO:0000313" key="2">
    <source>
        <dbReference type="EMBL" id="KAK9296064.1"/>
    </source>
</evidence>
<organism evidence="2 3">
    <name type="scientific">Tetragonisca angustula</name>
    <dbReference type="NCBI Taxonomy" id="166442"/>
    <lineage>
        <taxon>Eukaryota</taxon>
        <taxon>Metazoa</taxon>
        <taxon>Ecdysozoa</taxon>
        <taxon>Arthropoda</taxon>
        <taxon>Hexapoda</taxon>
        <taxon>Insecta</taxon>
        <taxon>Pterygota</taxon>
        <taxon>Neoptera</taxon>
        <taxon>Endopterygota</taxon>
        <taxon>Hymenoptera</taxon>
        <taxon>Apocrita</taxon>
        <taxon>Aculeata</taxon>
        <taxon>Apoidea</taxon>
        <taxon>Anthophila</taxon>
        <taxon>Apidae</taxon>
        <taxon>Tetragonisca</taxon>
    </lineage>
</organism>
<dbReference type="EMBL" id="JAWNGG020000228">
    <property type="protein sequence ID" value="KAK9296064.1"/>
    <property type="molecule type" value="Genomic_DNA"/>
</dbReference>
<reference evidence="2 3" key="1">
    <citation type="submission" date="2024-05" db="EMBL/GenBank/DDBJ databases">
        <title>The nuclear and mitochondrial genome assemblies of Tetragonisca angustula (Apidae: Meliponini), a tiny yet remarkable pollinator in the Neotropics.</title>
        <authorList>
            <person name="Ferrari R."/>
            <person name="Ricardo P.C."/>
            <person name="Dias F.C."/>
            <person name="Araujo N.S."/>
            <person name="Soares D.O."/>
            <person name="Zhou Q.-S."/>
            <person name="Zhu C.-D."/>
            <person name="Coutinho L."/>
            <person name="Airas M.C."/>
            <person name="Batista T.M."/>
        </authorList>
    </citation>
    <scope>NUCLEOTIDE SEQUENCE [LARGE SCALE GENOMIC DNA]</scope>
    <source>
        <strain evidence="2">ASF017062</strain>
        <tissue evidence="2">Abdomen</tissue>
    </source>
</reference>
<proteinExistence type="predicted"/>
<accession>A0AAW0ZEL1</accession>
<dbReference type="AlphaFoldDB" id="A0AAW0ZEL1"/>
<keyword evidence="1" id="KW-1133">Transmembrane helix</keyword>